<evidence type="ECO:0000259" key="11">
    <source>
        <dbReference type="Pfam" id="PF04563"/>
    </source>
</evidence>
<dbReference type="NCBIfam" id="TIGR02013">
    <property type="entry name" value="rpoB"/>
    <property type="match status" value="1"/>
</dbReference>
<dbReference type="Gene3D" id="2.40.50.150">
    <property type="match status" value="1"/>
</dbReference>
<evidence type="ECO:0000259" key="9">
    <source>
        <dbReference type="Pfam" id="PF00562"/>
    </source>
</evidence>
<evidence type="ECO:0000256" key="3">
    <source>
        <dbReference type="ARBA" id="ARBA00022695"/>
    </source>
</evidence>
<dbReference type="KEGG" id="tna:CTN_0215"/>
<feature type="domain" description="DNA-directed RNA polymerase beta subunit external 1" evidence="13">
    <location>
        <begin position="638"/>
        <end position="703"/>
    </location>
</feature>
<evidence type="ECO:0000256" key="5">
    <source>
        <dbReference type="ARBA" id="ARBA00048552"/>
    </source>
</evidence>
<evidence type="ECO:0000313" key="14">
    <source>
        <dbReference type="EMBL" id="ACM22391.1"/>
    </source>
</evidence>
<reference evidence="14 15" key="1">
    <citation type="journal article" date="2009" name="Biosci. Biotechnol. Biochem.">
        <title>WeGAS: a web-based microbial genome annotation system.</title>
        <authorList>
            <person name="Lee D."/>
            <person name="Seo H."/>
            <person name="Park C."/>
            <person name="Park K."/>
        </authorList>
    </citation>
    <scope>NUCLEOTIDE SEQUENCE [LARGE SCALE GENOMIC DNA]</scope>
    <source>
        <strain evidence="15">ATCC 49049 / DSM 4359 / NBRC 107923 / NS-E</strain>
    </source>
</reference>
<dbReference type="GO" id="GO:0032549">
    <property type="term" value="F:ribonucleoside binding"/>
    <property type="evidence" value="ECO:0007669"/>
    <property type="project" value="InterPro"/>
</dbReference>
<dbReference type="PANTHER" id="PTHR20856">
    <property type="entry name" value="DNA-DIRECTED RNA POLYMERASE I SUBUNIT 2"/>
    <property type="match status" value="1"/>
</dbReference>
<dbReference type="STRING" id="309803.CTN_0215"/>
<dbReference type="HAMAP" id="MF_01321">
    <property type="entry name" value="RNApol_bact_RpoB"/>
    <property type="match status" value="1"/>
</dbReference>
<dbReference type="CDD" id="cd00653">
    <property type="entry name" value="RNA_pol_B_RPB2"/>
    <property type="match status" value="1"/>
</dbReference>
<dbReference type="InterPro" id="IPR007121">
    <property type="entry name" value="RNA_pol_bsu_CS"/>
</dbReference>
<evidence type="ECO:0000256" key="7">
    <source>
        <dbReference type="RuleBase" id="RU000434"/>
    </source>
</evidence>
<dbReference type="SUPFAM" id="SSF64484">
    <property type="entry name" value="beta and beta-prime subunits of DNA dependent RNA-polymerase"/>
    <property type="match status" value="1"/>
</dbReference>
<dbReference type="Gene3D" id="2.30.150.10">
    <property type="entry name" value="DNA-directed RNA polymerase, beta subunit, external 1 domain"/>
    <property type="match status" value="1"/>
</dbReference>
<evidence type="ECO:0000256" key="4">
    <source>
        <dbReference type="ARBA" id="ARBA00023163"/>
    </source>
</evidence>
<comment type="catalytic activity">
    <reaction evidence="5 6 8">
        <text>RNA(n) + a ribonucleoside 5'-triphosphate = RNA(n+1) + diphosphate</text>
        <dbReference type="Rhea" id="RHEA:21248"/>
        <dbReference type="Rhea" id="RHEA-COMP:14527"/>
        <dbReference type="Rhea" id="RHEA-COMP:17342"/>
        <dbReference type="ChEBI" id="CHEBI:33019"/>
        <dbReference type="ChEBI" id="CHEBI:61557"/>
        <dbReference type="ChEBI" id="CHEBI:140395"/>
        <dbReference type="EC" id="2.7.7.6"/>
    </reaction>
</comment>
<dbReference type="Gene3D" id="3.90.1110.10">
    <property type="entry name" value="RNA polymerase Rpb2, domain 2"/>
    <property type="match status" value="3"/>
</dbReference>
<feature type="domain" description="DNA-directed RNA polymerase subunit 2 hybrid-binding" evidence="9">
    <location>
        <begin position="765"/>
        <end position="1179"/>
    </location>
</feature>
<evidence type="ECO:0000259" key="13">
    <source>
        <dbReference type="Pfam" id="PF10385"/>
    </source>
</evidence>
<keyword evidence="4 6" id="KW-0804">Transcription</keyword>
<dbReference type="Pfam" id="PF04560">
    <property type="entry name" value="RNA_pol_Rpb2_7"/>
    <property type="match status" value="1"/>
</dbReference>
<dbReference type="EMBL" id="CP000916">
    <property type="protein sequence ID" value="ACM22391.1"/>
    <property type="molecule type" value="Genomic_DNA"/>
</dbReference>
<evidence type="ECO:0000259" key="10">
    <source>
        <dbReference type="Pfam" id="PF04560"/>
    </source>
</evidence>
<dbReference type="InterPro" id="IPR014724">
    <property type="entry name" value="RNA_pol_RPB2_OB-fold"/>
</dbReference>
<dbReference type="InterPro" id="IPR019462">
    <property type="entry name" value="DNA-dir_RNA_pol_bsu_external_1"/>
</dbReference>
<evidence type="ECO:0000259" key="12">
    <source>
        <dbReference type="Pfam" id="PF04565"/>
    </source>
</evidence>
<evidence type="ECO:0000256" key="6">
    <source>
        <dbReference type="HAMAP-Rule" id="MF_01321"/>
    </source>
</evidence>
<dbReference type="InterPro" id="IPR037033">
    <property type="entry name" value="DNA-dir_RNAP_su2_hyb_sf"/>
</dbReference>
<dbReference type="GO" id="GO:0003677">
    <property type="term" value="F:DNA binding"/>
    <property type="evidence" value="ECO:0007669"/>
    <property type="project" value="UniProtKB-UniRule"/>
</dbReference>
<dbReference type="GO" id="GO:0006351">
    <property type="term" value="P:DNA-templated transcription"/>
    <property type="evidence" value="ECO:0007669"/>
    <property type="project" value="UniProtKB-UniRule"/>
</dbReference>
<dbReference type="EC" id="2.7.7.6" evidence="6 8"/>
<dbReference type="InterPro" id="IPR010243">
    <property type="entry name" value="RNA_pol_bsu_bac"/>
</dbReference>
<comment type="function">
    <text evidence="6 8">DNA-dependent RNA polymerase catalyzes the transcription of DNA into RNA using the four ribonucleoside triphosphates as substrates.</text>
</comment>
<evidence type="ECO:0000256" key="8">
    <source>
        <dbReference type="RuleBase" id="RU363031"/>
    </source>
</evidence>
<dbReference type="Gene3D" id="2.40.50.100">
    <property type="match status" value="1"/>
</dbReference>
<dbReference type="Proteomes" id="UP000000445">
    <property type="component" value="Chromosome"/>
</dbReference>
<dbReference type="GO" id="GO:0000428">
    <property type="term" value="C:DNA-directed RNA polymerase complex"/>
    <property type="evidence" value="ECO:0007669"/>
    <property type="project" value="UniProtKB-KW"/>
</dbReference>
<dbReference type="InterPro" id="IPR037034">
    <property type="entry name" value="RNA_pol_Rpb2_2_sf"/>
</dbReference>
<dbReference type="GO" id="GO:0003899">
    <property type="term" value="F:DNA-directed RNA polymerase activity"/>
    <property type="evidence" value="ECO:0007669"/>
    <property type="project" value="UniProtKB-UniRule"/>
</dbReference>
<dbReference type="eggNOG" id="COG0085">
    <property type="taxonomic scope" value="Bacteria"/>
</dbReference>
<feature type="domain" description="RNA polymerase Rpb2" evidence="12">
    <location>
        <begin position="560"/>
        <end position="628"/>
    </location>
</feature>
<keyword evidence="2 6" id="KW-0808">Transferase</keyword>
<dbReference type="InterPro" id="IPR042107">
    <property type="entry name" value="DNA-dir_RNA_pol_bsu_ext_1_sf"/>
</dbReference>
<organism evidence="14 15">
    <name type="scientific">Thermotoga neapolitana (strain ATCC 49049 / DSM 4359 / NBRC 107923 / NS-E)</name>
    <dbReference type="NCBI Taxonomy" id="309803"/>
    <lineage>
        <taxon>Bacteria</taxon>
        <taxon>Thermotogati</taxon>
        <taxon>Thermotogota</taxon>
        <taxon>Thermotogae</taxon>
        <taxon>Thermotogales</taxon>
        <taxon>Thermotogaceae</taxon>
        <taxon>Thermotoga</taxon>
    </lineage>
</organism>
<dbReference type="Gene3D" id="3.90.1800.10">
    <property type="entry name" value="RNA polymerase alpha subunit dimerisation domain"/>
    <property type="match status" value="1"/>
</dbReference>
<evidence type="ECO:0000256" key="1">
    <source>
        <dbReference type="ARBA" id="ARBA00022478"/>
    </source>
</evidence>
<dbReference type="Gene3D" id="2.40.270.10">
    <property type="entry name" value="DNA-directed RNA polymerase, subunit 2, domain 6"/>
    <property type="match status" value="1"/>
</dbReference>
<dbReference type="AlphaFoldDB" id="B9KBJ5"/>
<keyword evidence="1 6" id="KW-0240">DNA-directed RNA polymerase</keyword>
<dbReference type="InterPro" id="IPR007645">
    <property type="entry name" value="RNA_pol_Rpb2_3"/>
</dbReference>
<dbReference type="NCBIfam" id="NF001616">
    <property type="entry name" value="PRK00405.1"/>
    <property type="match status" value="1"/>
</dbReference>
<dbReference type="InterPro" id="IPR007641">
    <property type="entry name" value="RNA_pol_Rpb2_7"/>
</dbReference>
<dbReference type="HOGENOM" id="CLU_000524_4_3_0"/>
<dbReference type="Gene3D" id="3.90.1100.10">
    <property type="match status" value="2"/>
</dbReference>
<protein>
    <recommendedName>
        <fullName evidence="6 8">DNA-directed RNA polymerase subunit beta</fullName>
        <shortName evidence="6">RNAP subunit beta</shortName>
        <ecNumber evidence="6 8">2.7.7.6</ecNumber>
    </recommendedName>
    <alternativeName>
        <fullName evidence="6">RNA polymerase subunit beta</fullName>
    </alternativeName>
    <alternativeName>
        <fullName evidence="6">Transcriptase subunit beta</fullName>
    </alternativeName>
</protein>
<comment type="subunit">
    <text evidence="6 8">The RNAP catalytic core consists of 2 alpha, 1 beta, 1 beta' and 1 omega subunit. When a sigma factor is associated with the core the holoenzyme is formed, which can initiate transcription.</text>
</comment>
<dbReference type="PROSITE" id="PS01166">
    <property type="entry name" value="RNA_POL_BETA"/>
    <property type="match status" value="1"/>
</dbReference>
<accession>B9KBJ5</accession>
<dbReference type="Pfam" id="PF04563">
    <property type="entry name" value="RNA_pol_Rpb2_1"/>
    <property type="match status" value="1"/>
</dbReference>
<dbReference type="InterPro" id="IPR015712">
    <property type="entry name" value="DNA-dir_RNA_pol_su2"/>
</dbReference>
<proteinExistence type="inferred from homology"/>
<evidence type="ECO:0000256" key="2">
    <source>
        <dbReference type="ARBA" id="ARBA00022679"/>
    </source>
</evidence>
<dbReference type="InterPro" id="IPR007120">
    <property type="entry name" value="DNA-dir_RNAP_su2_dom"/>
</dbReference>
<feature type="domain" description="RNA polymerase beta subunit protrusion" evidence="11">
    <location>
        <begin position="31"/>
        <end position="545"/>
    </location>
</feature>
<evidence type="ECO:0000313" key="15">
    <source>
        <dbReference type="Proteomes" id="UP000000445"/>
    </source>
</evidence>
<dbReference type="Pfam" id="PF04565">
    <property type="entry name" value="RNA_pol_Rpb2_3"/>
    <property type="match status" value="1"/>
</dbReference>
<keyword evidence="15" id="KW-1185">Reference proteome</keyword>
<dbReference type="Pfam" id="PF10385">
    <property type="entry name" value="RNA_pol_Rpb2_45"/>
    <property type="match status" value="1"/>
</dbReference>
<name>B9KBJ5_THENN</name>
<sequence length="1267" mass="143460">MRGEKMKEISCGRRTRVSFGKTHEPLPVPDLVEIQKSSYQKFLEKGLLEVLKKFSPIYSQSTRSDLKRSDKGFALEFVSTRVGDPTVDPLECKAKGLTYSVPVYATARLTDLKSGEMKEEEVFLGYIPYMTERGTFIINGAERVVVNQIVVSPGLYFSSEYIDREEYGGYFLPSRGAWLEVILDPYDGVLYAGLDGKKVNLFLFLKTIGYEKDEDILSLYPTFLDADDEDSLLLHVGSIILEDIYDGDRKIAEKWDILTKDLAERILMSSNIEQIKIVHPIAQNTFEKMLEILSTGEESETEEERTKVYGLNEVTVVDAYLEIFRRLRPEELPRINAAKRYLHDLFFNSERYDLSEVGRYKVNERLKNAYIRYLIEVEGEDPEEARKKTYSETATILKPLDIVLASRILFDYFERRYINDFEIDSYELKSLIRIFKEEYLSKRKTAPYDLRKLITTFRRNYDVTSDIGVFAAIRYVSNINKELPSIPFDTKDHLGNKRVRSVGELVQREFERLFARAQKAIQERLTLISSLSKVSIQSLINIKSIISTVNQFFAMNQLSQFMDQVNPLSELTHKRRVSAVGPGGLRRESKVFEARNVHYSQYGRLCPIETPEGANIGFITSLAIYAKVDEYGFLMTPYRKVVNGKVTDEIVYLRANEEEEYKIVPATTPVDEEGNIIPERVVARMGEDIRLVPREEVDLMDVSTKQPFSVSASLIPFLEHDDASRALMGSNMQRQAVPLLKTEAPLVGTGMEWEAAKNSGYVVLARHNGIVKEVDASKIVIHRTDENGNPMYDENGNPVLDEYRLLKFVRSNQDTTINQKPIVNEGDFVKEGDPIADGPATDMGELALGRNILVAFMPWEGYNYEDAILVSQELLEEDVFTSVHIEVYETQARETRLGPEEITADIPNVSKELLKNLDENGIIRVGAYVVSDYGVGSQAILVGKVTPKGEGDTTPEEKIIRSVFGERGRDVKDTSLRLPHGVEGRVIRVDVYDQNDIADLGSGVLKLVRVYVATRKTLDIGDKLAGRHGNKGVVSNILPKEDMPFLPDGTPVQMVLNPLGIPSRMNVGQILETHLGWLAKLTGKWFATPVFEGAKEDEILKPLYEERKKRGLHLGDDENNPTGKVILRDGRTGEPFDNPVVVGYMYMLKLVHIAKEKIHARSTGPYSLIHQQPLGGKSHFGGQRLGEMEVWALEAYGAAHTLAEMLTIKSDDIKGRNETYKAILKNMNIPEPGVPESFRVLIKELRGLALDVRLYDENGNEIDIDKY</sequence>
<dbReference type="Pfam" id="PF00562">
    <property type="entry name" value="RNA_pol_Rpb2_6"/>
    <property type="match status" value="1"/>
</dbReference>
<comment type="similarity">
    <text evidence="6 7">Belongs to the RNA polymerase beta chain family.</text>
</comment>
<dbReference type="InterPro" id="IPR007644">
    <property type="entry name" value="RNA_pol_bsu_protrusion"/>
</dbReference>
<gene>
    <name evidence="6" type="primary">rpoB</name>
    <name evidence="14" type="ordered locus">CTN_0215</name>
</gene>
<keyword evidence="3 6" id="KW-0548">Nucleotidyltransferase</keyword>
<feature type="domain" description="RNA polymerase Rpb2" evidence="10">
    <location>
        <begin position="1181"/>
        <end position="1256"/>
    </location>
</feature>